<reference evidence="1 2" key="1">
    <citation type="journal article" date="2018" name="Front. Microbiol.">
        <title>Hydrolytic Capabilities as a Key to Environmental Success: Chitinolytic and Cellulolytic Acidobacteria From Acidic Sub-arctic Soils and Boreal Peatlands.</title>
        <authorList>
            <person name="Belova S.E."/>
            <person name="Ravin N.V."/>
            <person name="Pankratov T.A."/>
            <person name="Rakitin A.L."/>
            <person name="Ivanova A.A."/>
            <person name="Beletsky A.V."/>
            <person name="Mardanov A.V."/>
            <person name="Sinninghe Damste J.S."/>
            <person name="Dedysh S.N."/>
        </authorList>
    </citation>
    <scope>NUCLEOTIDE SEQUENCE [LARGE SCALE GENOMIC DNA]</scope>
    <source>
        <strain evidence="1 2">SBC82</strain>
    </source>
</reference>
<dbReference type="KEGG" id="abas:ACPOL_1701"/>
<gene>
    <name evidence="1" type="ORF">ACPOL_1701</name>
</gene>
<dbReference type="EMBL" id="CP030840">
    <property type="protein sequence ID" value="AXC11045.1"/>
    <property type="molecule type" value="Genomic_DNA"/>
</dbReference>
<dbReference type="AlphaFoldDB" id="A0A2Z5FXD7"/>
<proteinExistence type="predicted"/>
<keyword evidence="2" id="KW-1185">Reference proteome</keyword>
<name>A0A2Z5FXD7_9BACT</name>
<dbReference type="Proteomes" id="UP000253606">
    <property type="component" value="Chromosome"/>
</dbReference>
<protein>
    <submittedName>
        <fullName evidence="1">Uncharacterized protein</fullName>
    </submittedName>
</protein>
<accession>A0A2Z5FXD7</accession>
<sequence length="56" mass="6816">MLQGELSIRQRDWTLPRDDYLRNPSILLMTYVMFVEMYKQACKLYRINRNICKSSI</sequence>
<evidence type="ECO:0000313" key="2">
    <source>
        <dbReference type="Proteomes" id="UP000253606"/>
    </source>
</evidence>
<organism evidence="1 2">
    <name type="scientific">Acidisarcina polymorpha</name>
    <dbReference type="NCBI Taxonomy" id="2211140"/>
    <lineage>
        <taxon>Bacteria</taxon>
        <taxon>Pseudomonadati</taxon>
        <taxon>Acidobacteriota</taxon>
        <taxon>Terriglobia</taxon>
        <taxon>Terriglobales</taxon>
        <taxon>Acidobacteriaceae</taxon>
        <taxon>Acidisarcina</taxon>
    </lineage>
</organism>
<evidence type="ECO:0000313" key="1">
    <source>
        <dbReference type="EMBL" id="AXC11045.1"/>
    </source>
</evidence>